<dbReference type="Pfam" id="PF00069">
    <property type="entry name" value="Pkinase"/>
    <property type="match status" value="1"/>
</dbReference>
<dbReference type="SUPFAM" id="SSF56112">
    <property type="entry name" value="Protein kinase-like (PK-like)"/>
    <property type="match status" value="1"/>
</dbReference>
<dbReference type="Gene3D" id="1.10.510.10">
    <property type="entry name" value="Transferase(Phosphotransferase) domain 1"/>
    <property type="match status" value="1"/>
</dbReference>
<dbReference type="PROSITE" id="PS00107">
    <property type="entry name" value="PROTEIN_KINASE_ATP"/>
    <property type="match status" value="1"/>
</dbReference>
<dbReference type="PROSITE" id="PS50011">
    <property type="entry name" value="PROTEIN_KINASE_DOM"/>
    <property type="match status" value="1"/>
</dbReference>
<dbReference type="PANTHER" id="PTHR11909">
    <property type="entry name" value="CASEIN KINASE-RELATED"/>
    <property type="match status" value="1"/>
</dbReference>
<dbReference type="SMART" id="SM00220">
    <property type="entry name" value="S_TKc"/>
    <property type="match status" value="1"/>
</dbReference>
<protein>
    <recommendedName>
        <fullName evidence="2">Protein kinase domain-containing protein</fullName>
    </recommendedName>
</protein>
<gene>
    <name evidence="3" type="ORF">L3Y34_012716</name>
</gene>
<dbReference type="GO" id="GO:0005524">
    <property type="term" value="F:ATP binding"/>
    <property type="evidence" value="ECO:0007669"/>
    <property type="project" value="UniProtKB-UniRule"/>
</dbReference>
<dbReference type="InterPro" id="IPR011009">
    <property type="entry name" value="Kinase-like_dom_sf"/>
</dbReference>
<evidence type="ECO:0000313" key="4">
    <source>
        <dbReference type="Proteomes" id="UP000827892"/>
    </source>
</evidence>
<feature type="domain" description="Protein kinase" evidence="2">
    <location>
        <begin position="18"/>
        <end position="293"/>
    </location>
</feature>
<feature type="binding site" evidence="1">
    <location>
        <position position="52"/>
    </location>
    <ligand>
        <name>ATP</name>
        <dbReference type="ChEBI" id="CHEBI:30616"/>
    </ligand>
</feature>
<dbReference type="GO" id="GO:0004672">
    <property type="term" value="F:protein kinase activity"/>
    <property type="evidence" value="ECO:0007669"/>
    <property type="project" value="InterPro"/>
</dbReference>
<dbReference type="Gene3D" id="3.30.200.20">
    <property type="entry name" value="Phosphorylase Kinase, domain 1"/>
    <property type="match status" value="1"/>
</dbReference>
<evidence type="ECO:0000256" key="1">
    <source>
        <dbReference type="PROSITE-ProRule" id="PRU10141"/>
    </source>
</evidence>
<dbReference type="FunFam" id="1.10.510.10:FF:001976">
    <property type="entry name" value="Protein CBG16237"/>
    <property type="match status" value="1"/>
</dbReference>
<sequence>MLNPISCYTQGTFIIQRYRVVSRLGYGSFGTVFKVHDSSENDALQAAKVARKEDDNTGKFETEVAALKKCIGLVHWPQMSNYFETKSYRIIILSLEGESINDILSRKNNKVFTNDNCLRISFALTKALHSLHGIGYLHRDINDNNVMIKKVGKEVVVRVIDLGNSAPCHPRQKCDFHTYTTSYHVTIGKEYCERDDLVSAMYLMSDVAGAQIFDTAKYSFDASKKRFHASPTSFFSGEQKWMGQLIEMFDTMEWNEKKPDMTRIWKQYEQSIPEVSPTSPIKYKDIDNVIVID</sequence>
<dbReference type="Proteomes" id="UP000827892">
    <property type="component" value="Chromosome X"/>
</dbReference>
<organism evidence="3 4">
    <name type="scientific">Caenorhabditis briggsae</name>
    <dbReference type="NCBI Taxonomy" id="6238"/>
    <lineage>
        <taxon>Eukaryota</taxon>
        <taxon>Metazoa</taxon>
        <taxon>Ecdysozoa</taxon>
        <taxon>Nematoda</taxon>
        <taxon>Chromadorea</taxon>
        <taxon>Rhabditida</taxon>
        <taxon>Rhabditina</taxon>
        <taxon>Rhabditomorpha</taxon>
        <taxon>Rhabditoidea</taxon>
        <taxon>Rhabditidae</taxon>
        <taxon>Peloderinae</taxon>
        <taxon>Caenorhabditis</taxon>
    </lineage>
</organism>
<name>A0AAE8ZZD7_CAEBR</name>
<evidence type="ECO:0000259" key="2">
    <source>
        <dbReference type="PROSITE" id="PS50011"/>
    </source>
</evidence>
<proteinExistence type="predicted"/>
<keyword evidence="1" id="KW-0547">Nucleotide-binding</keyword>
<dbReference type="InterPro" id="IPR017441">
    <property type="entry name" value="Protein_kinase_ATP_BS"/>
</dbReference>
<accession>A0AAE8ZZD7</accession>
<dbReference type="AlphaFoldDB" id="A0AAE8ZZD7"/>
<reference evidence="3 4" key="1">
    <citation type="submission" date="2022-05" db="EMBL/GenBank/DDBJ databases">
        <title>Chromosome-level reference genomes for two strains of Caenorhabditis briggsae: an improved platform for comparative genomics.</title>
        <authorList>
            <person name="Stevens L."/>
            <person name="Andersen E.C."/>
        </authorList>
    </citation>
    <scope>NUCLEOTIDE SEQUENCE [LARGE SCALE GENOMIC DNA]</scope>
    <source>
        <strain evidence="3">QX1410_ONT</strain>
        <tissue evidence="3">Whole-organism</tissue>
    </source>
</reference>
<evidence type="ECO:0000313" key="3">
    <source>
        <dbReference type="EMBL" id="ULT83655.1"/>
    </source>
</evidence>
<keyword evidence="1" id="KW-0067">ATP-binding</keyword>
<dbReference type="FunFam" id="3.30.200.20:FF:001572">
    <property type="entry name" value="Protein CBG00227"/>
    <property type="match status" value="1"/>
</dbReference>
<dbReference type="EMBL" id="CP090896">
    <property type="protein sequence ID" value="ULT83655.1"/>
    <property type="molecule type" value="Genomic_DNA"/>
</dbReference>
<dbReference type="InterPro" id="IPR050235">
    <property type="entry name" value="CK1_Ser-Thr_kinase"/>
</dbReference>
<dbReference type="InterPro" id="IPR000719">
    <property type="entry name" value="Prot_kinase_dom"/>
</dbReference>